<evidence type="ECO:0000256" key="3">
    <source>
        <dbReference type="ARBA" id="ARBA00022692"/>
    </source>
</evidence>
<keyword evidence="4 6" id="KW-1133">Transmembrane helix</keyword>
<feature type="transmembrane region" description="Helical" evidence="6">
    <location>
        <begin position="21"/>
        <end position="42"/>
    </location>
</feature>
<dbReference type="AlphaFoldDB" id="A0A1G9LHF6"/>
<feature type="domain" description="MacB-like periplasmic core" evidence="8">
    <location>
        <begin position="20"/>
        <end position="233"/>
    </location>
</feature>
<keyword evidence="2" id="KW-1003">Cell membrane</keyword>
<keyword evidence="10" id="KW-1185">Reference proteome</keyword>
<feature type="domain" description="ABC3 transporter permease C-terminal" evidence="7">
    <location>
        <begin position="677"/>
        <end position="790"/>
    </location>
</feature>
<dbReference type="PANTHER" id="PTHR30572">
    <property type="entry name" value="MEMBRANE COMPONENT OF TRANSPORTER-RELATED"/>
    <property type="match status" value="1"/>
</dbReference>
<evidence type="ECO:0000259" key="7">
    <source>
        <dbReference type="Pfam" id="PF02687"/>
    </source>
</evidence>
<feature type="domain" description="ABC3 transporter permease C-terminal" evidence="7">
    <location>
        <begin position="283"/>
        <end position="396"/>
    </location>
</feature>
<dbReference type="OrthoDB" id="5933722at2"/>
<dbReference type="Proteomes" id="UP000198901">
    <property type="component" value="Unassembled WGS sequence"/>
</dbReference>
<evidence type="ECO:0000256" key="4">
    <source>
        <dbReference type="ARBA" id="ARBA00022989"/>
    </source>
</evidence>
<evidence type="ECO:0000259" key="8">
    <source>
        <dbReference type="Pfam" id="PF12704"/>
    </source>
</evidence>
<organism evidence="9 10">
    <name type="scientific">Siphonobacter aquaeclarae</name>
    <dbReference type="NCBI Taxonomy" id="563176"/>
    <lineage>
        <taxon>Bacteria</taxon>
        <taxon>Pseudomonadati</taxon>
        <taxon>Bacteroidota</taxon>
        <taxon>Cytophagia</taxon>
        <taxon>Cytophagales</taxon>
        <taxon>Cytophagaceae</taxon>
        <taxon>Siphonobacter</taxon>
    </lineage>
</organism>
<evidence type="ECO:0000313" key="9">
    <source>
        <dbReference type="EMBL" id="SDL61223.1"/>
    </source>
</evidence>
<evidence type="ECO:0000313" key="10">
    <source>
        <dbReference type="Proteomes" id="UP000198901"/>
    </source>
</evidence>
<dbReference type="InterPro" id="IPR025857">
    <property type="entry name" value="MacB_PCD"/>
</dbReference>
<feature type="transmembrane region" description="Helical" evidence="6">
    <location>
        <begin position="674"/>
        <end position="698"/>
    </location>
</feature>
<evidence type="ECO:0000256" key="1">
    <source>
        <dbReference type="ARBA" id="ARBA00004651"/>
    </source>
</evidence>
<sequence>MLANHLRIAFRNLLKNKVFSLVNLLGLTVGLSASWMIGLYVADELRYDRYHANADRIFRVVHEASWDGGHLNLAVTSAPFAPALKQDYADVEEAVRMVPEGGGTLKAGNRELRADDIYFADANVFRVFTYPFLAGDPKTALTRPEAIVLSRTLAEKLFGSPEKALHQTVYFSNHFGNLVTGVMEDVPTHSHLNFSALRSLPAGYTNNWQSFGLYTYLLLRSGSDPTVVEKKLARFFPDHLQKEMGEVRYQLSLQPLPSIHLHSHRDYEAGANGDLRYVIVFSLIAGLIVLVAAINYMNLSTARAALRVREVGVRKAIGSGRGQLAGLFLTESVLLTVLAAVAGIFLTELLLPFFNTFSGKDLSLWRFGPVWTAGSMLLLCLLTGLLAGSYPAVFLSGLRPIPALKGQLGRQATAWRLRKVLVTGQFVVTIVMLIGSAVIFRQMQFTSRKDLGFNREQVLSFHIPGMEVRKRMPQLKEQLLRSPWVQAASAASNPIGNNNIGTKGFHFEVNGKIAESSIIAQRFEVDEDFLPTMEISLIAGRNFDKKRKTDIFESVLVNEALVRQLGWKDPVGKQVEFRTGANNEIQARSRVAGVVKDFHIYSLQHKIEPLVLQLPFDFQQDNVYVRIRPEHAEAALKDIGRIYRQFDPENAFDYQFLDENFARQYAGEIRQGNLLLAFTGLTIFIACLGLFGLVTFLAEQRTKEIGIRKVLGAGVPALVGLLSRDLLVLVGLAALLAFPISWLLMNRWLEGFAYRVGMDWWLFAGAGLTAGILALLTIGTQAYRAATANPVKSLKNE</sequence>
<feature type="transmembrane region" description="Helical" evidence="6">
    <location>
        <begin position="710"/>
        <end position="740"/>
    </location>
</feature>
<dbReference type="EMBL" id="FNGS01000002">
    <property type="protein sequence ID" value="SDL61223.1"/>
    <property type="molecule type" value="Genomic_DNA"/>
</dbReference>
<dbReference type="RefSeq" id="WP_093199546.1">
    <property type="nucleotide sequence ID" value="NZ_FNGS01000002.1"/>
</dbReference>
<dbReference type="GO" id="GO:0022857">
    <property type="term" value="F:transmembrane transporter activity"/>
    <property type="evidence" value="ECO:0007669"/>
    <property type="project" value="TreeGrafter"/>
</dbReference>
<feature type="transmembrane region" description="Helical" evidence="6">
    <location>
        <begin position="419"/>
        <end position="440"/>
    </location>
</feature>
<dbReference type="InterPro" id="IPR003838">
    <property type="entry name" value="ABC3_permease_C"/>
</dbReference>
<dbReference type="Pfam" id="PF12704">
    <property type="entry name" value="MacB_PCD"/>
    <property type="match status" value="2"/>
</dbReference>
<accession>A0A1G9LHF6</accession>
<protein>
    <submittedName>
        <fullName evidence="9">Putative ABC transport system permease protein</fullName>
    </submittedName>
</protein>
<feature type="transmembrane region" description="Helical" evidence="6">
    <location>
        <begin position="371"/>
        <end position="398"/>
    </location>
</feature>
<proteinExistence type="predicted"/>
<name>A0A1G9LHF6_9BACT</name>
<dbReference type="InterPro" id="IPR050250">
    <property type="entry name" value="Macrolide_Exporter_MacB"/>
</dbReference>
<evidence type="ECO:0000256" key="5">
    <source>
        <dbReference type="ARBA" id="ARBA00023136"/>
    </source>
</evidence>
<dbReference type="STRING" id="563176.SAMN04488090_1416"/>
<feature type="transmembrane region" description="Helical" evidence="6">
    <location>
        <begin position="277"/>
        <end position="299"/>
    </location>
</feature>
<dbReference type="PANTHER" id="PTHR30572:SF18">
    <property type="entry name" value="ABC-TYPE MACROLIDE FAMILY EXPORT SYSTEM PERMEASE COMPONENT 2"/>
    <property type="match status" value="1"/>
</dbReference>
<dbReference type="Pfam" id="PF02687">
    <property type="entry name" value="FtsX"/>
    <property type="match status" value="2"/>
</dbReference>
<evidence type="ECO:0000256" key="2">
    <source>
        <dbReference type="ARBA" id="ARBA00022475"/>
    </source>
</evidence>
<evidence type="ECO:0000256" key="6">
    <source>
        <dbReference type="SAM" id="Phobius"/>
    </source>
</evidence>
<feature type="transmembrane region" description="Helical" evidence="6">
    <location>
        <begin position="324"/>
        <end position="351"/>
    </location>
</feature>
<dbReference type="GO" id="GO:0005886">
    <property type="term" value="C:plasma membrane"/>
    <property type="evidence" value="ECO:0007669"/>
    <property type="project" value="UniProtKB-SubCell"/>
</dbReference>
<feature type="transmembrane region" description="Helical" evidence="6">
    <location>
        <begin position="760"/>
        <end position="778"/>
    </location>
</feature>
<keyword evidence="5 6" id="KW-0472">Membrane</keyword>
<reference evidence="9 10" key="1">
    <citation type="submission" date="2016-10" db="EMBL/GenBank/DDBJ databases">
        <authorList>
            <person name="de Groot N.N."/>
        </authorList>
    </citation>
    <scope>NUCLEOTIDE SEQUENCE [LARGE SCALE GENOMIC DNA]</scope>
    <source>
        <strain evidence="9 10">DSM 21668</strain>
    </source>
</reference>
<keyword evidence="3 6" id="KW-0812">Transmembrane</keyword>
<comment type="subcellular location">
    <subcellularLocation>
        <location evidence="1">Cell membrane</location>
        <topology evidence="1">Multi-pass membrane protein</topology>
    </subcellularLocation>
</comment>
<gene>
    <name evidence="9" type="ORF">SAMN04488090_1416</name>
</gene>
<feature type="domain" description="MacB-like periplasmic core" evidence="8">
    <location>
        <begin position="426"/>
        <end position="638"/>
    </location>
</feature>